<feature type="compositionally biased region" description="Basic and acidic residues" evidence="7">
    <location>
        <begin position="679"/>
        <end position="694"/>
    </location>
</feature>
<feature type="compositionally biased region" description="Basic and acidic residues" evidence="7">
    <location>
        <begin position="460"/>
        <end position="470"/>
    </location>
</feature>
<evidence type="ECO:0000313" key="9">
    <source>
        <dbReference type="EMBL" id="CED84071.1"/>
    </source>
</evidence>
<evidence type="ECO:0000256" key="6">
    <source>
        <dbReference type="PROSITE-ProRule" id="PRU00094"/>
    </source>
</evidence>
<dbReference type="Gene3D" id="3.30.50.10">
    <property type="entry name" value="Erythroid Transcription Factor GATA-1, subunit A"/>
    <property type="match status" value="1"/>
</dbReference>
<dbReference type="PANTHER" id="PTHR47172:SF24">
    <property type="entry name" value="GATA ZINC FINGER DOMAIN-CONTAINING PROTEIN 14-RELATED"/>
    <property type="match status" value="1"/>
</dbReference>
<dbReference type="PROSITE" id="PS50114">
    <property type="entry name" value="GATA_ZN_FINGER_2"/>
    <property type="match status" value="1"/>
</dbReference>
<feature type="compositionally biased region" description="Low complexity" evidence="7">
    <location>
        <begin position="606"/>
        <end position="617"/>
    </location>
</feature>
<dbReference type="CDD" id="cd00202">
    <property type="entry name" value="ZnF_GATA"/>
    <property type="match status" value="1"/>
</dbReference>
<dbReference type="GO" id="GO:0008270">
    <property type="term" value="F:zinc ion binding"/>
    <property type="evidence" value="ECO:0007669"/>
    <property type="project" value="UniProtKB-KW"/>
</dbReference>
<feature type="region of interest" description="Disordered" evidence="7">
    <location>
        <begin position="437"/>
        <end position="478"/>
    </location>
</feature>
<dbReference type="AlphaFoldDB" id="A0A0F7SRL1"/>
<dbReference type="GO" id="GO:0043565">
    <property type="term" value="F:sequence-specific DNA binding"/>
    <property type="evidence" value="ECO:0007669"/>
    <property type="project" value="InterPro"/>
</dbReference>
<feature type="region of interest" description="Disordered" evidence="7">
    <location>
        <begin position="1"/>
        <end position="77"/>
    </location>
</feature>
<feature type="region of interest" description="Disordered" evidence="7">
    <location>
        <begin position="560"/>
        <end position="705"/>
    </location>
</feature>
<dbReference type="PANTHER" id="PTHR47172">
    <property type="entry name" value="OS01G0976800 PROTEIN"/>
    <property type="match status" value="1"/>
</dbReference>
<feature type="compositionally biased region" description="Low complexity" evidence="7">
    <location>
        <begin position="638"/>
        <end position="657"/>
    </location>
</feature>
<organism evidence="9">
    <name type="scientific">Phaffia rhodozyma</name>
    <name type="common">Yeast</name>
    <name type="synonym">Xanthophyllomyces dendrorhous</name>
    <dbReference type="NCBI Taxonomy" id="264483"/>
    <lineage>
        <taxon>Eukaryota</taxon>
        <taxon>Fungi</taxon>
        <taxon>Dikarya</taxon>
        <taxon>Basidiomycota</taxon>
        <taxon>Agaricomycotina</taxon>
        <taxon>Tremellomycetes</taxon>
        <taxon>Cystofilobasidiales</taxon>
        <taxon>Mrakiaceae</taxon>
        <taxon>Phaffia</taxon>
    </lineage>
</organism>
<evidence type="ECO:0000259" key="8">
    <source>
        <dbReference type="PROSITE" id="PS50114"/>
    </source>
</evidence>
<keyword evidence="3" id="KW-0862">Zinc</keyword>
<feature type="region of interest" description="Disordered" evidence="7">
    <location>
        <begin position="734"/>
        <end position="788"/>
    </location>
</feature>
<evidence type="ECO:0000256" key="1">
    <source>
        <dbReference type="ARBA" id="ARBA00022723"/>
    </source>
</evidence>
<dbReference type="EMBL" id="LN483157">
    <property type="protein sequence ID" value="CED84071.1"/>
    <property type="molecule type" value="Genomic_DNA"/>
</dbReference>
<dbReference type="InterPro" id="IPR013088">
    <property type="entry name" value="Znf_NHR/GATA"/>
</dbReference>
<sequence>MFPNPYPSQHLYHPYPPSHVRPRSNGVQSHGQAFSHSYSQPYLQPPLHPLYQSPSQTAFQTEPHPAPGHPFYHHSVSTLSKPEGQAFQPAAAAHATTQARNTYPPIIKPETTVPVDMSAMGRVLRDDEPYNVPEVGQIRCYFLYLGPTLQFHMGTEHMSMIGTSIFDYLHPEEVKQGMKDLRGVVSIGNLSGTVTRVKFASVPLARQLLGCTNPEQPKDGHYFLLEDNYLALDLVLNVAGDGIVLAFFHASVDKDPTLDIDKEIKSDWSNWCGTSFIRESMVKHLWNAMESLPVCQNPTPGVPAFPPTRVFQILLASPDHDILFSHPPPRHPDSDRSIVHLDGSYFEEDFQRLLHEISLDLDSAPMSDAKTTCTKRFRAQHTLATEGCLRHIESVFIPYGTLIFCCFQTIQQQFHTPTNFIFKPLSAPHSRPFAQDAYLNSSLPTPQRSPGPSLGQEPMYRTDPEPDRPSSRAHLPIGLSGFPTDPILPIAAYPGEPNGLSDRSGFGYGVVTQGHRGTQPLSSSLSTLSQAPLLPPLGTVAPSIAPPLFPFNPKPTITDVPSATTSSLMVPNPSLPSPIDSPSKETRPPIRPPPSDGYHQANFDGSSTSTPVPTTQPEDQRKDKTKPRHKRKSDMTNSPSSSSSSSLLAPPSISLISKRAPHKGGLGGGSVASSGAPKAAKDLRNEGRPPRGVDKCASCGLTESPEWRKGETGLKDLCNACGLRYARLLAKRSGKLRARGKKQASQSNGQSWDVPKKKLRPDAFRPGVEAGHTENYQTNPSSNQRTMF</sequence>
<evidence type="ECO:0000256" key="5">
    <source>
        <dbReference type="ARBA" id="ARBA00023163"/>
    </source>
</evidence>
<keyword evidence="2 6" id="KW-0863">Zinc-finger</keyword>
<proteinExistence type="predicted"/>
<evidence type="ECO:0000256" key="4">
    <source>
        <dbReference type="ARBA" id="ARBA00023015"/>
    </source>
</evidence>
<feature type="compositionally biased region" description="Polar residues" evidence="7">
    <location>
        <begin position="560"/>
        <end position="569"/>
    </location>
</feature>
<protein>
    <submittedName>
        <fullName evidence="9">GATA-4/5/6 transcription factors</fullName>
    </submittedName>
</protein>
<feature type="compositionally biased region" description="Basic residues" evidence="7">
    <location>
        <begin position="623"/>
        <end position="632"/>
    </location>
</feature>
<evidence type="ECO:0000256" key="2">
    <source>
        <dbReference type="ARBA" id="ARBA00022771"/>
    </source>
</evidence>
<dbReference type="PROSITE" id="PS00344">
    <property type="entry name" value="GATA_ZN_FINGER_1"/>
    <property type="match status" value="1"/>
</dbReference>
<keyword evidence="5" id="KW-0804">Transcription</keyword>
<keyword evidence="4" id="KW-0805">Transcription regulation</keyword>
<name>A0A0F7SRL1_PHARH</name>
<feature type="compositionally biased region" description="Polar residues" evidence="7">
    <location>
        <begin position="438"/>
        <end position="450"/>
    </location>
</feature>
<feature type="compositionally biased region" description="Polar residues" evidence="7">
    <location>
        <begin position="774"/>
        <end position="788"/>
    </location>
</feature>
<accession>A0A0F7SRL1</accession>
<dbReference type="GO" id="GO:0006355">
    <property type="term" value="P:regulation of DNA-templated transcription"/>
    <property type="evidence" value="ECO:0007669"/>
    <property type="project" value="InterPro"/>
</dbReference>
<evidence type="ECO:0000256" key="7">
    <source>
        <dbReference type="SAM" id="MobiDB-lite"/>
    </source>
</evidence>
<dbReference type="InterPro" id="IPR000679">
    <property type="entry name" value="Znf_GATA"/>
</dbReference>
<evidence type="ECO:0000256" key="3">
    <source>
        <dbReference type="ARBA" id="ARBA00022833"/>
    </source>
</evidence>
<dbReference type="SUPFAM" id="SSF57716">
    <property type="entry name" value="Glucocorticoid receptor-like (DNA-binding domain)"/>
    <property type="match status" value="1"/>
</dbReference>
<reference evidence="9" key="1">
    <citation type="submission" date="2014-08" db="EMBL/GenBank/DDBJ databases">
        <authorList>
            <person name="Sharma Rahul"/>
            <person name="Thines Marco"/>
        </authorList>
    </citation>
    <scope>NUCLEOTIDE SEQUENCE</scope>
</reference>
<feature type="compositionally biased region" description="Polar residues" evidence="7">
    <location>
        <begin position="25"/>
        <end position="37"/>
    </location>
</feature>
<dbReference type="SMART" id="SM00401">
    <property type="entry name" value="ZnF_GATA"/>
    <property type="match status" value="1"/>
</dbReference>
<keyword evidence="1" id="KW-0479">Metal-binding</keyword>
<feature type="domain" description="GATA-type" evidence="8">
    <location>
        <begin position="690"/>
        <end position="725"/>
    </location>
</feature>
<dbReference type="Pfam" id="PF00320">
    <property type="entry name" value="GATA"/>
    <property type="match status" value="1"/>
</dbReference>
<feature type="compositionally biased region" description="Basic and acidic residues" evidence="7">
    <location>
        <begin position="754"/>
        <end position="763"/>
    </location>
</feature>